<keyword evidence="3" id="KW-1185">Reference proteome</keyword>
<dbReference type="AlphaFoldDB" id="A0A1J1HRC5"/>
<dbReference type="OrthoDB" id="6509975at2759"/>
<dbReference type="STRING" id="568069.A0A1J1HRC5"/>
<feature type="chain" id="PRO_5013176149" evidence="1">
    <location>
        <begin position="17"/>
        <end position="130"/>
    </location>
</feature>
<gene>
    <name evidence="2" type="ORF">CLUMA_CG004135</name>
</gene>
<dbReference type="EMBL" id="CVRI01000019">
    <property type="protein sequence ID" value="CRK90523.1"/>
    <property type="molecule type" value="Genomic_DNA"/>
</dbReference>
<sequence>MKLVLSILSVLFVVNAQVSVHNPVYCYSSDPLRPQNGMHASQSSYQAIHRPNVNPNVSTCTPTRLWFVSRHGGRYPDPVTMQSMIELANGPLQNNVIDNYRADLLPFVLEILILFKIGHKIHARFYQMLI</sequence>
<proteinExistence type="predicted"/>
<evidence type="ECO:0000313" key="2">
    <source>
        <dbReference type="EMBL" id="CRK90523.1"/>
    </source>
</evidence>
<evidence type="ECO:0000256" key="1">
    <source>
        <dbReference type="SAM" id="SignalP"/>
    </source>
</evidence>
<organism evidence="2 3">
    <name type="scientific">Clunio marinus</name>
    <dbReference type="NCBI Taxonomy" id="568069"/>
    <lineage>
        <taxon>Eukaryota</taxon>
        <taxon>Metazoa</taxon>
        <taxon>Ecdysozoa</taxon>
        <taxon>Arthropoda</taxon>
        <taxon>Hexapoda</taxon>
        <taxon>Insecta</taxon>
        <taxon>Pterygota</taxon>
        <taxon>Neoptera</taxon>
        <taxon>Endopterygota</taxon>
        <taxon>Diptera</taxon>
        <taxon>Nematocera</taxon>
        <taxon>Chironomoidea</taxon>
        <taxon>Chironomidae</taxon>
        <taxon>Clunio</taxon>
    </lineage>
</organism>
<accession>A0A1J1HRC5</accession>
<protein>
    <submittedName>
        <fullName evidence="2">CLUMA_CG004135, isoform A</fullName>
    </submittedName>
</protein>
<feature type="signal peptide" evidence="1">
    <location>
        <begin position="1"/>
        <end position="16"/>
    </location>
</feature>
<keyword evidence="1" id="KW-0732">Signal</keyword>
<name>A0A1J1HRC5_9DIPT</name>
<reference evidence="2 3" key="1">
    <citation type="submission" date="2015-04" db="EMBL/GenBank/DDBJ databases">
        <authorList>
            <person name="Syromyatnikov M.Y."/>
            <person name="Popov V.N."/>
        </authorList>
    </citation>
    <scope>NUCLEOTIDE SEQUENCE [LARGE SCALE GENOMIC DNA]</scope>
</reference>
<dbReference type="Proteomes" id="UP000183832">
    <property type="component" value="Unassembled WGS sequence"/>
</dbReference>
<evidence type="ECO:0000313" key="3">
    <source>
        <dbReference type="Proteomes" id="UP000183832"/>
    </source>
</evidence>